<dbReference type="Proteomes" id="UP000464186">
    <property type="component" value="Chromosome"/>
</dbReference>
<evidence type="ECO:0000313" key="1">
    <source>
        <dbReference type="EMBL" id="QHK18898.1"/>
    </source>
</evidence>
<gene>
    <name evidence="1" type="ORF">GU243_02965</name>
</gene>
<dbReference type="EMBL" id="CP047898">
    <property type="protein sequence ID" value="QHK18898.1"/>
    <property type="molecule type" value="Genomic_DNA"/>
</dbReference>
<dbReference type="AlphaFoldDB" id="A0A6P1NHS3"/>
<evidence type="ECO:0000313" key="2">
    <source>
        <dbReference type="Proteomes" id="UP000464186"/>
    </source>
</evidence>
<reference evidence="1 2" key="1">
    <citation type="submission" date="2020-01" db="EMBL/GenBank/DDBJ databases">
        <title>Pseudarthrobacter psychrotolerans sp. nov., isolated from antarctic soil.</title>
        <authorList>
            <person name="Shin Y."/>
            <person name="Park W."/>
        </authorList>
    </citation>
    <scope>NUCLEOTIDE SEQUENCE [LARGE SCALE GENOMIC DNA]</scope>
    <source>
        <strain evidence="1 2">YJ56</strain>
    </source>
</reference>
<sequence length="299" mass="32191">MWDAAAWLDVYEEAEVRLGTIIEATRGTNEVPLYGESLFDGCRHAQTWTGLDLINTLGAGLSQTMNSLTRAQRLSVADELAADAAARTQSLRLLPTGNDPTDPDSRIWQAADITRATKMGLTGTLPDGAAGWMARVFDTDHGPAERWGARNLLHRLEQLATAAKTINARGGADLDPVSGLLDHLVLPATLFGVHIDHSDHARTKVSADINPAVAHSSLADAYLDQVANAEFIRGDAILYISPDIDMRRIAPWERDVFAKIEIQLSGRGGNVTLATLDATDTAGFVAALGNWVTNTLFRG</sequence>
<name>A0A6P1NHS3_9MICC</name>
<protein>
    <submittedName>
        <fullName evidence="1">Uncharacterized protein</fullName>
    </submittedName>
</protein>
<dbReference type="KEGG" id="psey:GU243_02965"/>
<organism evidence="1 2">
    <name type="scientific">Pseudarthrobacter psychrotolerans</name>
    <dbReference type="NCBI Taxonomy" id="2697569"/>
    <lineage>
        <taxon>Bacteria</taxon>
        <taxon>Bacillati</taxon>
        <taxon>Actinomycetota</taxon>
        <taxon>Actinomycetes</taxon>
        <taxon>Micrococcales</taxon>
        <taxon>Micrococcaceae</taxon>
        <taxon>Pseudarthrobacter</taxon>
    </lineage>
</organism>
<accession>A0A6P1NHS3</accession>
<proteinExistence type="predicted"/>
<keyword evidence="2" id="KW-1185">Reference proteome</keyword>